<accession>A0A6A8D7H2</accession>
<dbReference type="SUPFAM" id="SSF100985">
    <property type="entry name" value="Sporulation inhibitor Sda"/>
    <property type="match status" value="1"/>
</dbReference>
<dbReference type="InterPro" id="IPR015064">
    <property type="entry name" value="Sda"/>
</dbReference>
<gene>
    <name evidence="1" type="ORF">GH741_02460</name>
</gene>
<evidence type="ECO:0000313" key="1">
    <source>
        <dbReference type="EMBL" id="MRH41534.1"/>
    </source>
</evidence>
<comment type="caution">
    <text evidence="1">The sequence shown here is derived from an EMBL/GenBank/DDBJ whole genome shotgun (WGS) entry which is preliminary data.</text>
</comment>
<dbReference type="Pfam" id="PF08970">
    <property type="entry name" value="Sda"/>
    <property type="match status" value="1"/>
</dbReference>
<dbReference type="OrthoDB" id="2933732at2"/>
<proteinExistence type="predicted"/>
<dbReference type="EMBL" id="WJNG01000002">
    <property type="protein sequence ID" value="MRH41534.1"/>
    <property type="molecule type" value="Genomic_DNA"/>
</dbReference>
<dbReference type="Gene3D" id="1.10.287.1100">
    <property type="entry name" value="Sporulation inhibitor A"/>
    <property type="match status" value="1"/>
</dbReference>
<dbReference type="RefSeq" id="WP_153735186.1">
    <property type="nucleotide sequence ID" value="NZ_WJNG01000002.1"/>
</dbReference>
<sequence length="46" mass="5270">MKDLADQTLIEAYIKAKELSLDPEFISIIADEIEHRKLNLIDINAD</sequence>
<dbReference type="InterPro" id="IPR036916">
    <property type="entry name" value="Sda_sf"/>
</dbReference>
<reference evidence="1" key="1">
    <citation type="submission" date="2019-11" db="EMBL/GenBank/DDBJ databases">
        <authorList>
            <person name="Li J."/>
        </authorList>
    </citation>
    <scope>NUCLEOTIDE SEQUENCE</scope>
    <source>
        <strain evidence="1">B6B</strain>
    </source>
</reference>
<dbReference type="Proteomes" id="UP000799092">
    <property type="component" value="Unassembled WGS sequence"/>
</dbReference>
<keyword evidence="2" id="KW-1185">Reference proteome</keyword>
<name>A0A6A8D7H2_9BACI</name>
<dbReference type="AlphaFoldDB" id="A0A6A8D7H2"/>
<organism evidence="1 2">
    <name type="scientific">Aquibacillus halophilus</name>
    <dbReference type="NCBI Taxonomy" id="930132"/>
    <lineage>
        <taxon>Bacteria</taxon>
        <taxon>Bacillati</taxon>
        <taxon>Bacillota</taxon>
        <taxon>Bacilli</taxon>
        <taxon>Bacillales</taxon>
        <taxon>Bacillaceae</taxon>
        <taxon>Aquibacillus</taxon>
    </lineage>
</organism>
<protein>
    <submittedName>
        <fullName evidence="1">Sporulation histidine kinase inhibitor Sda</fullName>
    </submittedName>
</protein>
<evidence type="ECO:0000313" key="2">
    <source>
        <dbReference type="Proteomes" id="UP000799092"/>
    </source>
</evidence>